<dbReference type="Pfam" id="PF00456">
    <property type="entry name" value="Transketolase_N"/>
    <property type="match status" value="1"/>
</dbReference>
<evidence type="ECO:0000313" key="2">
    <source>
        <dbReference type="EMBL" id="MCW3808162.1"/>
    </source>
</evidence>
<dbReference type="GO" id="GO:0005829">
    <property type="term" value="C:cytosol"/>
    <property type="evidence" value="ECO:0007669"/>
    <property type="project" value="TreeGrafter"/>
</dbReference>
<name>A0AAE3SLX3_9BACT</name>
<dbReference type="Proteomes" id="UP001207408">
    <property type="component" value="Unassembled WGS sequence"/>
</dbReference>
<dbReference type="AlphaFoldDB" id="A0AAE3SLX3"/>
<dbReference type="GO" id="GO:0004802">
    <property type="term" value="F:transketolase activity"/>
    <property type="evidence" value="ECO:0007669"/>
    <property type="project" value="TreeGrafter"/>
</dbReference>
<feature type="non-terminal residue" evidence="2">
    <location>
        <position position="133"/>
    </location>
</feature>
<gene>
    <name evidence="2" type="ORF">OM074_21275</name>
</gene>
<protein>
    <submittedName>
        <fullName evidence="2">Transketolase</fullName>
    </submittedName>
</protein>
<dbReference type="PANTHER" id="PTHR43522:SF2">
    <property type="entry name" value="TRANSKETOLASE 1-RELATED"/>
    <property type="match status" value="1"/>
</dbReference>
<comment type="caution">
    <text evidence="2">The sequence shown here is derived from an EMBL/GenBank/DDBJ whole genome shotgun (WGS) entry which is preliminary data.</text>
</comment>
<dbReference type="EMBL" id="JAPDPI010000148">
    <property type="protein sequence ID" value="MCW3808162.1"/>
    <property type="molecule type" value="Genomic_DNA"/>
</dbReference>
<accession>A0AAE3SLX3</accession>
<keyword evidence="3" id="KW-1185">Reference proteome</keyword>
<dbReference type="InterPro" id="IPR029061">
    <property type="entry name" value="THDP-binding"/>
</dbReference>
<sequence>LGQGHTMAVGAAIAEKFLKERFGEWMSHDIYTFISDGGIQEEISQGAGRIAGYLGLNNLIMFYDSNDIQLSTTTDAVTVEDTAKKYEAWGWAVMTIDGNNAGEIRKALEAAKAETEKPFLIIGKTIMGKGAVA</sequence>
<evidence type="ECO:0000259" key="1">
    <source>
        <dbReference type="Pfam" id="PF00456"/>
    </source>
</evidence>
<dbReference type="GO" id="GO:0006098">
    <property type="term" value="P:pentose-phosphate shunt"/>
    <property type="evidence" value="ECO:0007669"/>
    <property type="project" value="TreeGrafter"/>
</dbReference>
<dbReference type="InterPro" id="IPR033247">
    <property type="entry name" value="Transketolase_fam"/>
</dbReference>
<organism evidence="2 3">
    <name type="scientific">Plebeiibacterium marinum</name>
    <dbReference type="NCBI Taxonomy" id="2992111"/>
    <lineage>
        <taxon>Bacteria</taxon>
        <taxon>Pseudomonadati</taxon>
        <taxon>Bacteroidota</taxon>
        <taxon>Bacteroidia</taxon>
        <taxon>Marinilabiliales</taxon>
        <taxon>Marinilabiliaceae</taxon>
        <taxon>Plebeiibacterium</taxon>
    </lineage>
</organism>
<dbReference type="Gene3D" id="3.40.50.970">
    <property type="match status" value="1"/>
</dbReference>
<reference evidence="2" key="1">
    <citation type="submission" date="2022-10" db="EMBL/GenBank/DDBJ databases">
        <authorList>
            <person name="Yu W.X."/>
        </authorList>
    </citation>
    <scope>NUCLEOTIDE SEQUENCE</scope>
    <source>
        <strain evidence="2">D04</strain>
    </source>
</reference>
<evidence type="ECO:0000313" key="3">
    <source>
        <dbReference type="Proteomes" id="UP001207408"/>
    </source>
</evidence>
<dbReference type="SUPFAM" id="SSF52518">
    <property type="entry name" value="Thiamin diphosphate-binding fold (THDP-binding)"/>
    <property type="match status" value="1"/>
</dbReference>
<feature type="domain" description="Transketolase N-terminal" evidence="1">
    <location>
        <begin position="1"/>
        <end position="131"/>
    </location>
</feature>
<feature type="non-terminal residue" evidence="2">
    <location>
        <position position="1"/>
    </location>
</feature>
<dbReference type="PANTHER" id="PTHR43522">
    <property type="entry name" value="TRANSKETOLASE"/>
    <property type="match status" value="1"/>
</dbReference>
<dbReference type="InterPro" id="IPR005474">
    <property type="entry name" value="Transketolase_N"/>
</dbReference>
<proteinExistence type="predicted"/>